<feature type="modified residue" description="4-aspartylphosphate" evidence="5">
    <location>
        <position position="453"/>
    </location>
</feature>
<feature type="modified residue" description="4-aspartylphosphate" evidence="5">
    <location>
        <position position="585"/>
    </location>
</feature>
<dbReference type="CDD" id="cd00156">
    <property type="entry name" value="REC"/>
    <property type="match status" value="1"/>
</dbReference>
<keyword evidence="9" id="KW-1185">Reference proteome</keyword>
<keyword evidence="3 5" id="KW-0597">Phosphoprotein</keyword>
<dbReference type="Pfam" id="PF00512">
    <property type="entry name" value="HisKA"/>
    <property type="match status" value="1"/>
</dbReference>
<dbReference type="RefSeq" id="WP_290265665.1">
    <property type="nucleotide sequence ID" value="NZ_JAUFQG010000006.1"/>
</dbReference>
<dbReference type="SUPFAM" id="SSF52172">
    <property type="entry name" value="CheY-like"/>
    <property type="match status" value="3"/>
</dbReference>
<evidence type="ECO:0000256" key="5">
    <source>
        <dbReference type="PROSITE-ProRule" id="PRU00169"/>
    </source>
</evidence>
<gene>
    <name evidence="8" type="ORF">ACFOX3_07530</name>
</gene>
<evidence type="ECO:0000313" key="9">
    <source>
        <dbReference type="Proteomes" id="UP001595840"/>
    </source>
</evidence>
<dbReference type="CDD" id="cd00082">
    <property type="entry name" value="HisKA"/>
    <property type="match status" value="1"/>
</dbReference>
<dbReference type="SMART" id="SM00388">
    <property type="entry name" value="HisKA"/>
    <property type="match status" value="1"/>
</dbReference>
<dbReference type="Proteomes" id="UP001595840">
    <property type="component" value="Unassembled WGS sequence"/>
</dbReference>
<dbReference type="PANTHER" id="PTHR45339:SF1">
    <property type="entry name" value="HYBRID SIGNAL TRANSDUCTION HISTIDINE KINASE J"/>
    <property type="match status" value="1"/>
</dbReference>
<reference evidence="9" key="1">
    <citation type="journal article" date="2019" name="Int. J. Syst. Evol. Microbiol.">
        <title>The Global Catalogue of Microorganisms (GCM) 10K type strain sequencing project: providing services to taxonomists for standard genome sequencing and annotation.</title>
        <authorList>
            <consortium name="The Broad Institute Genomics Platform"/>
            <consortium name="The Broad Institute Genome Sequencing Center for Infectious Disease"/>
            <person name="Wu L."/>
            <person name="Ma J."/>
        </authorList>
    </citation>
    <scope>NUCLEOTIDE SEQUENCE [LARGE SCALE GENOMIC DNA]</scope>
    <source>
        <strain evidence="9">CECT 8570</strain>
    </source>
</reference>
<evidence type="ECO:0000259" key="6">
    <source>
        <dbReference type="PROSITE" id="PS50109"/>
    </source>
</evidence>
<dbReference type="Gene3D" id="3.30.565.10">
    <property type="entry name" value="Histidine kinase-like ATPase, C-terminal domain"/>
    <property type="match status" value="1"/>
</dbReference>
<dbReference type="InterPro" id="IPR005467">
    <property type="entry name" value="His_kinase_dom"/>
</dbReference>
<dbReference type="InterPro" id="IPR036097">
    <property type="entry name" value="HisK_dim/P_sf"/>
</dbReference>
<dbReference type="PROSITE" id="PS50110">
    <property type="entry name" value="RESPONSE_REGULATORY"/>
    <property type="match status" value="3"/>
</dbReference>
<dbReference type="SUPFAM" id="SSF55874">
    <property type="entry name" value="ATPase domain of HSP90 chaperone/DNA topoisomerase II/histidine kinase"/>
    <property type="match status" value="1"/>
</dbReference>
<feature type="modified residue" description="4-aspartylphosphate" evidence="5">
    <location>
        <position position="57"/>
    </location>
</feature>
<dbReference type="InterPro" id="IPR004358">
    <property type="entry name" value="Sig_transdc_His_kin-like_C"/>
</dbReference>
<dbReference type="CDD" id="cd17546">
    <property type="entry name" value="REC_hyHK_CKI1_RcsC-like"/>
    <property type="match status" value="1"/>
</dbReference>
<dbReference type="Pfam" id="PF00072">
    <property type="entry name" value="Response_reg"/>
    <property type="match status" value="3"/>
</dbReference>
<name>A0ABV8V2M0_9GAMM</name>
<protein>
    <recommendedName>
        <fullName evidence="2">histidine kinase</fullName>
        <ecNumber evidence="2">2.7.13.3</ecNumber>
    </recommendedName>
</protein>
<accession>A0ABV8V2M0</accession>
<proteinExistence type="predicted"/>
<dbReference type="InterPro" id="IPR003661">
    <property type="entry name" value="HisK_dim/P_dom"/>
</dbReference>
<feature type="domain" description="Response regulatory" evidence="7">
    <location>
        <begin position="536"/>
        <end position="643"/>
    </location>
</feature>
<keyword evidence="4" id="KW-0902">Two-component regulatory system</keyword>
<dbReference type="SUPFAM" id="SSF47384">
    <property type="entry name" value="Homodimeric domain of signal transducing histidine kinase"/>
    <property type="match status" value="1"/>
</dbReference>
<evidence type="ECO:0000313" key="8">
    <source>
        <dbReference type="EMBL" id="MFC4362146.1"/>
    </source>
</evidence>
<dbReference type="InterPro" id="IPR036890">
    <property type="entry name" value="HATPase_C_sf"/>
</dbReference>
<dbReference type="Pfam" id="PF02518">
    <property type="entry name" value="HATPase_c"/>
    <property type="match status" value="1"/>
</dbReference>
<dbReference type="EMBL" id="JBHSCX010000005">
    <property type="protein sequence ID" value="MFC4362146.1"/>
    <property type="molecule type" value="Genomic_DNA"/>
</dbReference>
<dbReference type="EC" id="2.7.13.3" evidence="2"/>
<dbReference type="InterPro" id="IPR003594">
    <property type="entry name" value="HATPase_dom"/>
</dbReference>
<evidence type="ECO:0000256" key="1">
    <source>
        <dbReference type="ARBA" id="ARBA00000085"/>
    </source>
</evidence>
<dbReference type="SMART" id="SM00387">
    <property type="entry name" value="HATPase_c"/>
    <property type="match status" value="1"/>
</dbReference>
<evidence type="ECO:0000256" key="3">
    <source>
        <dbReference type="ARBA" id="ARBA00022553"/>
    </source>
</evidence>
<feature type="domain" description="Response regulatory" evidence="7">
    <location>
        <begin position="399"/>
        <end position="518"/>
    </location>
</feature>
<organism evidence="8 9">
    <name type="scientific">Simiduia curdlanivorans</name>
    <dbReference type="NCBI Taxonomy" id="1492769"/>
    <lineage>
        <taxon>Bacteria</taxon>
        <taxon>Pseudomonadati</taxon>
        <taxon>Pseudomonadota</taxon>
        <taxon>Gammaproteobacteria</taxon>
        <taxon>Cellvibrionales</taxon>
        <taxon>Cellvibrionaceae</taxon>
        <taxon>Simiduia</taxon>
    </lineage>
</organism>
<evidence type="ECO:0000256" key="2">
    <source>
        <dbReference type="ARBA" id="ARBA00012438"/>
    </source>
</evidence>
<comment type="catalytic activity">
    <reaction evidence="1">
        <text>ATP + protein L-histidine = ADP + protein N-phospho-L-histidine.</text>
        <dbReference type="EC" id="2.7.13.3"/>
    </reaction>
</comment>
<feature type="domain" description="Response regulatory" evidence="7">
    <location>
        <begin position="5"/>
        <end position="122"/>
    </location>
</feature>
<feature type="domain" description="Histidine kinase" evidence="6">
    <location>
        <begin position="151"/>
        <end position="371"/>
    </location>
</feature>
<dbReference type="CDD" id="cd16922">
    <property type="entry name" value="HATPase_EvgS-ArcB-TorS-like"/>
    <property type="match status" value="1"/>
</dbReference>
<evidence type="ECO:0000256" key="4">
    <source>
        <dbReference type="ARBA" id="ARBA00023012"/>
    </source>
</evidence>
<dbReference type="SMART" id="SM00448">
    <property type="entry name" value="REC"/>
    <property type="match status" value="3"/>
</dbReference>
<sequence length="643" mass="69843">MAKTRLLLVEDDEDDYIITRDLLADIDPSGYQLVWVSNRESAVQNFQQGEYDICLMDYTLGAFTGLELLTEAKQLGFQAPVIMLTGHDDSALDADALSAGAVDYLVKTQLNAARLSRAIRYAIARRDMERERLQRLQAQAENQSKSEFLAHLSHEIRTPLTSILGYTDVLLQAQTNQQAQAHLNIIKRNGQHLLSLLNDVLDLSKIEADRLELQISAVPVAEFLSDVHQLMVIRAQDKGIGFTISALTELPTSIQSDPTRLRQILLNLLSNAIKFTDQGEVNLVVGADIANAHCTLNFAVHDTGVGISETEMARLFQPFTQVKGGQNRFEQGTGLGLAISQQLASRLGGRIHAASQLGRGSCFTFSLNCPLSAGASAETWALQTQSRTPLDSFERLDAKILVADDLADIRELIAHLLSSAGARVSQVSNGEQAVAEVLQARAQGQPFDVIVMDVQMPVVDGLAATQQLRAQGITTPIIALTAQTMRGERQRCLDAGCNDHLGKPVQSKRLVDCIRQHLSAEASIKAPTNKTTIGKTLLLVEDDRDAREATQLLLASLGWEVSVCECAAQALSHCATQKPSLILVDINLPDMTGFALAKKLRKLTPASHLLAATGAVPDADVLAASDFDGAIEKPFDLERLAKL</sequence>
<dbReference type="InterPro" id="IPR001789">
    <property type="entry name" value="Sig_transdc_resp-reg_receiver"/>
</dbReference>
<dbReference type="PANTHER" id="PTHR45339">
    <property type="entry name" value="HYBRID SIGNAL TRANSDUCTION HISTIDINE KINASE J"/>
    <property type="match status" value="1"/>
</dbReference>
<dbReference type="InterPro" id="IPR011006">
    <property type="entry name" value="CheY-like_superfamily"/>
</dbReference>
<evidence type="ECO:0000259" key="7">
    <source>
        <dbReference type="PROSITE" id="PS50110"/>
    </source>
</evidence>
<dbReference type="PRINTS" id="PR00344">
    <property type="entry name" value="BCTRLSENSOR"/>
</dbReference>
<comment type="caution">
    <text evidence="8">The sequence shown here is derived from an EMBL/GenBank/DDBJ whole genome shotgun (WGS) entry which is preliminary data.</text>
</comment>
<dbReference type="PROSITE" id="PS50109">
    <property type="entry name" value="HIS_KIN"/>
    <property type="match status" value="1"/>
</dbReference>
<dbReference type="Gene3D" id="3.40.50.2300">
    <property type="match status" value="3"/>
</dbReference>
<dbReference type="Gene3D" id="1.10.287.130">
    <property type="match status" value="1"/>
</dbReference>